<sequence length="208" mass="22175">MNGEDQMKKEIGRSSKSIYALFFAILLCLGIFSPMASIVVAADEIAVPEATSIEVVKNAKWVALEQELATPQYQVASKANPESTAQYILNKYEGAEAFAAGLGQRIQNGGWNVYYNTASGKQTARTAYNGMYVAAAGTGSLATALAKFSTSAGSVVIGAAALLAGIAMGALHLYSKDCRDKIDNHGNTGTARITLTESRWSSKYDNRW</sequence>
<evidence type="ECO:0000313" key="2">
    <source>
        <dbReference type="EMBL" id="RBT67245.1"/>
    </source>
</evidence>
<protein>
    <submittedName>
        <fullName evidence="2">Uncharacterized protein</fullName>
    </submittedName>
</protein>
<evidence type="ECO:0000256" key="1">
    <source>
        <dbReference type="SAM" id="Phobius"/>
    </source>
</evidence>
<accession>A0AB37IKA9</accession>
<keyword evidence="1" id="KW-0812">Transmembrane</keyword>
<proteinExistence type="predicted"/>
<organism evidence="2 3">
    <name type="scientific">Enterococcus hirae</name>
    <dbReference type="NCBI Taxonomy" id="1354"/>
    <lineage>
        <taxon>Bacteria</taxon>
        <taxon>Bacillati</taxon>
        <taxon>Bacillota</taxon>
        <taxon>Bacilli</taxon>
        <taxon>Lactobacillales</taxon>
        <taxon>Enterococcaceae</taxon>
        <taxon>Enterococcus</taxon>
    </lineage>
</organism>
<dbReference type="EMBL" id="LESJ01000006">
    <property type="protein sequence ID" value="RBT67245.1"/>
    <property type="molecule type" value="Genomic_DNA"/>
</dbReference>
<keyword evidence="1" id="KW-1133">Transmembrane helix</keyword>
<dbReference type="AlphaFoldDB" id="A0AB37IKA9"/>
<comment type="caution">
    <text evidence="2">The sequence shown here is derived from an EMBL/GenBank/DDBJ whole genome shotgun (WGS) entry which is preliminary data.</text>
</comment>
<dbReference type="Proteomes" id="UP000253498">
    <property type="component" value="Unassembled WGS sequence"/>
</dbReference>
<reference evidence="2 3" key="1">
    <citation type="submission" date="2015-06" db="EMBL/GenBank/DDBJ databases">
        <title>The Genome Sequence of Enterococcus hirae 88EA1.</title>
        <authorList>
            <consortium name="The Broad Institute Genomics Platform"/>
            <consortium name="The Broad Institute Genome Sequencing Center for Infectious Disease"/>
            <person name="Earl A.M."/>
            <person name="Van Tyne D."/>
            <person name="Lebreton F."/>
            <person name="Saavedra J.T."/>
            <person name="Gilmore M.S."/>
            <person name="Manson McGuire A."/>
            <person name="Clock S."/>
            <person name="Crupain M."/>
            <person name="Rangan U."/>
            <person name="Young S."/>
            <person name="Abouelleil A."/>
            <person name="Cao P."/>
            <person name="Chapman S.B."/>
            <person name="Griggs A."/>
            <person name="Priest M."/>
            <person name="Shea T."/>
            <person name="Wortman J."/>
            <person name="Nusbaum C."/>
            <person name="Birren B."/>
        </authorList>
    </citation>
    <scope>NUCLEOTIDE SEQUENCE [LARGE SCALE GENOMIC DNA]</scope>
    <source>
        <strain evidence="2 3">88EA1</strain>
    </source>
</reference>
<name>A0AB37IKA9_ENTHR</name>
<evidence type="ECO:0000313" key="3">
    <source>
        <dbReference type="Proteomes" id="UP000253498"/>
    </source>
</evidence>
<feature type="transmembrane region" description="Helical" evidence="1">
    <location>
        <begin position="155"/>
        <end position="174"/>
    </location>
</feature>
<gene>
    <name evidence="2" type="ORF">EB03_02009</name>
</gene>
<keyword evidence="1" id="KW-0472">Membrane</keyword>